<dbReference type="InterPro" id="IPR018313">
    <property type="entry name" value="SBP_3_CS"/>
</dbReference>
<evidence type="ECO:0000256" key="3">
    <source>
        <dbReference type="ARBA" id="ARBA00022729"/>
    </source>
</evidence>
<dbReference type="InterPro" id="IPR051455">
    <property type="entry name" value="Bact_solute-bind_prot3"/>
</dbReference>
<name>A0A1D7U3Q1_9HYPH</name>
<dbReference type="CDD" id="cd13689">
    <property type="entry name" value="PBP2_BsGlnH"/>
    <property type="match status" value="1"/>
</dbReference>
<dbReference type="SUPFAM" id="SSF53850">
    <property type="entry name" value="Periplasmic binding protein-like II"/>
    <property type="match status" value="1"/>
</dbReference>
<reference evidence="7 8" key="1">
    <citation type="journal article" date="2015" name="Antonie Van Leeuwenhoek">
        <title>Bosea vaviloviae sp. nov., a new species of slow-growing rhizobia isolated from nodules of the relict species Vavilovia formosa (Stev.) Fed.</title>
        <authorList>
            <person name="Safronova V.I."/>
            <person name="Kuznetsova I.G."/>
            <person name="Sazanova A.L."/>
            <person name="Kimeklis A.K."/>
            <person name="Belimov A.A."/>
            <person name="Andronov E.E."/>
            <person name="Pinaev A.G."/>
            <person name="Chizhevskaya E.P."/>
            <person name="Pukhaev A.R."/>
            <person name="Popov K.P."/>
            <person name="Willems A."/>
            <person name="Tikhonovich I.A."/>
        </authorList>
    </citation>
    <scope>NUCLEOTIDE SEQUENCE [LARGE SCALE GENOMIC DNA]</scope>
    <source>
        <strain evidence="7 8">Vaf18</strain>
    </source>
</reference>
<dbReference type="PANTHER" id="PTHR30085">
    <property type="entry name" value="AMINO ACID ABC TRANSPORTER PERMEASE"/>
    <property type="match status" value="1"/>
</dbReference>
<evidence type="ECO:0000313" key="8">
    <source>
        <dbReference type="Proteomes" id="UP000094969"/>
    </source>
</evidence>
<keyword evidence="2" id="KW-0813">Transport</keyword>
<dbReference type="GO" id="GO:0006865">
    <property type="term" value="P:amino acid transport"/>
    <property type="evidence" value="ECO:0007669"/>
    <property type="project" value="TreeGrafter"/>
</dbReference>
<evidence type="ECO:0000256" key="5">
    <source>
        <dbReference type="SAM" id="SignalP"/>
    </source>
</evidence>
<dbReference type="PROSITE" id="PS01039">
    <property type="entry name" value="SBP_BACTERIAL_3"/>
    <property type="match status" value="1"/>
</dbReference>
<feature type="domain" description="Solute-binding protein family 3/N-terminal" evidence="6">
    <location>
        <begin position="37"/>
        <end position="259"/>
    </location>
</feature>
<evidence type="ECO:0000256" key="1">
    <source>
        <dbReference type="ARBA" id="ARBA00010333"/>
    </source>
</evidence>
<feature type="signal peptide" evidence="5">
    <location>
        <begin position="1"/>
        <end position="26"/>
    </location>
</feature>
<dbReference type="Proteomes" id="UP000094969">
    <property type="component" value="Chromosome"/>
</dbReference>
<dbReference type="OrthoDB" id="6192933at2"/>
<evidence type="ECO:0000256" key="2">
    <source>
        <dbReference type="ARBA" id="ARBA00022448"/>
    </source>
</evidence>
<evidence type="ECO:0000313" key="7">
    <source>
        <dbReference type="EMBL" id="AOO81987.1"/>
    </source>
</evidence>
<dbReference type="GO" id="GO:0030288">
    <property type="term" value="C:outer membrane-bounded periplasmic space"/>
    <property type="evidence" value="ECO:0007669"/>
    <property type="project" value="TreeGrafter"/>
</dbReference>
<feature type="chain" id="PRO_5009099904" evidence="5">
    <location>
        <begin position="27"/>
        <end position="275"/>
    </location>
</feature>
<evidence type="ECO:0000259" key="6">
    <source>
        <dbReference type="SMART" id="SM00062"/>
    </source>
</evidence>
<accession>A0A1D7U3Q1</accession>
<dbReference type="Pfam" id="PF00497">
    <property type="entry name" value="SBP_bac_3"/>
    <property type="match status" value="1"/>
</dbReference>
<keyword evidence="3 5" id="KW-0732">Signal</keyword>
<dbReference type="PANTHER" id="PTHR30085:SF6">
    <property type="entry name" value="ABC TRANSPORTER GLUTAMINE-BINDING PROTEIN GLNH"/>
    <property type="match status" value="1"/>
</dbReference>
<dbReference type="SMART" id="SM00062">
    <property type="entry name" value="PBPb"/>
    <property type="match status" value="1"/>
</dbReference>
<dbReference type="AlphaFoldDB" id="A0A1D7U3Q1"/>
<dbReference type="EMBL" id="CP017147">
    <property type="protein sequence ID" value="AOO81987.1"/>
    <property type="molecule type" value="Genomic_DNA"/>
</dbReference>
<dbReference type="Gene3D" id="3.40.190.10">
    <property type="entry name" value="Periplasmic binding protein-like II"/>
    <property type="match status" value="2"/>
</dbReference>
<evidence type="ECO:0000256" key="4">
    <source>
        <dbReference type="RuleBase" id="RU003744"/>
    </source>
</evidence>
<sequence length="275" mass="29692">MKLISIPGLAALAALAAGIATTEAKADQLADIKARGKLICGTLGTAEPFSFQHPQTRQIVGYDVDICQKVADSLGVTLELKPIAVEARIPELTQGRVDILAANLGYTPERAQQIDFSYSYFVSQQKLMVTKESGITTIEKLAGKKITAIKGSSSEQGVRRLIPTAETVTFQDTSSAYLALIQDKVDAFCASELILVKLRQQSQAKTPMVVIEKSLFVEPWGLGLRRGETAFKDQVNGVLTKLASSGEIDAVFSKWLGAGTAFDIKRDFPIEEIKG</sequence>
<dbReference type="GO" id="GO:0005576">
    <property type="term" value="C:extracellular region"/>
    <property type="evidence" value="ECO:0007669"/>
    <property type="project" value="TreeGrafter"/>
</dbReference>
<dbReference type="RefSeq" id="WP_069691197.1">
    <property type="nucleotide sequence ID" value="NZ_CP017147.1"/>
</dbReference>
<proteinExistence type="inferred from homology"/>
<dbReference type="InterPro" id="IPR001638">
    <property type="entry name" value="Solute-binding_3/MltF_N"/>
</dbReference>
<dbReference type="STRING" id="1526658.BHK69_17400"/>
<keyword evidence="8" id="KW-1185">Reference proteome</keyword>
<dbReference type="KEGG" id="bvv:BHK69_17400"/>
<gene>
    <name evidence="7" type="ORF">BHK69_17400</name>
</gene>
<comment type="similarity">
    <text evidence="1 4">Belongs to the bacterial solute-binding protein 3 family.</text>
</comment>
<organism evidence="7 8">
    <name type="scientific">Bosea vaviloviae</name>
    <dbReference type="NCBI Taxonomy" id="1526658"/>
    <lineage>
        <taxon>Bacteria</taxon>
        <taxon>Pseudomonadati</taxon>
        <taxon>Pseudomonadota</taxon>
        <taxon>Alphaproteobacteria</taxon>
        <taxon>Hyphomicrobiales</taxon>
        <taxon>Boseaceae</taxon>
        <taxon>Bosea</taxon>
    </lineage>
</organism>
<protein>
    <submittedName>
        <fullName evidence="7">Cysteine ABC transporter substrate-binding protein</fullName>
    </submittedName>
</protein>